<dbReference type="InterPro" id="IPR008918">
    <property type="entry name" value="HhH2"/>
</dbReference>
<dbReference type="SMART" id="SM00484">
    <property type="entry name" value="XPGI"/>
    <property type="match status" value="1"/>
</dbReference>
<accession>A0A9P7K9N8</accession>
<dbReference type="GO" id="GO:0003677">
    <property type="term" value="F:DNA binding"/>
    <property type="evidence" value="ECO:0007669"/>
    <property type="project" value="InterPro"/>
</dbReference>
<feature type="domain" description="XPG-I" evidence="5">
    <location>
        <begin position="477"/>
        <end position="547"/>
    </location>
</feature>
<evidence type="ECO:0000259" key="5">
    <source>
        <dbReference type="SMART" id="SM00484"/>
    </source>
</evidence>
<keyword evidence="7" id="KW-1185">Reference proteome</keyword>
<name>A0A9P7K9N8_9AGAR</name>
<keyword evidence="1" id="KW-0479">Metal-binding</keyword>
<dbReference type="InterPro" id="IPR006084">
    <property type="entry name" value="XPG/Rad2"/>
</dbReference>
<dbReference type="PRINTS" id="PR00853">
    <property type="entry name" value="XPGRADSUPER"/>
</dbReference>
<dbReference type="GO" id="GO:0017108">
    <property type="term" value="F:5'-flap endonuclease activity"/>
    <property type="evidence" value="ECO:0007669"/>
    <property type="project" value="TreeGrafter"/>
</dbReference>
<dbReference type="InterPro" id="IPR029060">
    <property type="entry name" value="PIN-like_dom_sf"/>
</dbReference>
<dbReference type="AlphaFoldDB" id="A0A9P7K9N8"/>
<dbReference type="EMBL" id="JABCKV010000102">
    <property type="protein sequence ID" value="KAG5643631.1"/>
    <property type="molecule type" value="Genomic_DNA"/>
</dbReference>
<dbReference type="OrthoDB" id="31113at2759"/>
<evidence type="ECO:0000256" key="3">
    <source>
        <dbReference type="ARBA" id="ARBA00022842"/>
    </source>
</evidence>
<evidence type="ECO:0000256" key="4">
    <source>
        <dbReference type="SAM" id="MobiDB-lite"/>
    </source>
</evidence>
<feature type="compositionally biased region" description="Low complexity" evidence="4">
    <location>
        <begin position="27"/>
        <end position="42"/>
    </location>
</feature>
<evidence type="ECO:0000313" key="7">
    <source>
        <dbReference type="Proteomes" id="UP000775547"/>
    </source>
</evidence>
<feature type="compositionally biased region" description="Basic and acidic residues" evidence="4">
    <location>
        <begin position="17"/>
        <end position="26"/>
    </location>
</feature>
<sequence>MSSSASSSASSTTTAKTDLHSDEKFKSPVSSSPSKEISPKSSFNKPQSSKSEDVLSTQNLKNRALSDIIGETFPPFDHQTNIVTPFNDEMGRDVVFERDDSDGTLITQRFHFAQAPHRYRHVLGWYKLINELRDAGVSAVCVFDGKYRNMAKAREAERRKEMQRKTSARGALEHDRSQRLRKLYDTLHKFRKLDSTARERAASLLRQLSLEDEAVARKPPESISQQVQAPLIPTPPYTLSAPQGPRLPADDETFASHFIAEEVLESALEEGPLGLFSAAHDAHYYALDPYFSVVETTHPFEEPDPTLFADVVYLSLDIGDDVYTHVSPVHVDELPQPSIIAEPAPFLQPVPVLEPVRPEDDVLAHLSALYLDYRHSVSNLYSLMGPLAPSLPITSGADPDTQADIVMTKAQYQLTLEEGGIWDTLSTEPDASSTEIEMEESALAKLSRTSDIMLASFERRTNPPRRQTYDESKEVLRAMGVPCLDAEGPFEAEALASSMVLNGLADYVASEDTDVIVYEAPLVRNLTSRNVPLTVVSGAEVRSRLQLDRASFVDFVLLLGTDFSQRIKNVGPARALKFIREHGSIERVIELEKKYIPRIPHDAYLEQVEIARTVFDTLPPVPKQSLLEEGVYDEAEIMQLLQKYNLGRAAAAIGYEWDYNAALGGNYFGDNPSAL</sequence>
<dbReference type="Proteomes" id="UP000775547">
    <property type="component" value="Unassembled WGS sequence"/>
</dbReference>
<feature type="region of interest" description="Disordered" evidence="4">
    <location>
        <begin position="1"/>
        <end position="56"/>
    </location>
</feature>
<reference evidence="6" key="1">
    <citation type="submission" date="2020-07" db="EMBL/GenBank/DDBJ databases">
        <authorList>
            <person name="Nieuwenhuis M."/>
            <person name="Van De Peppel L.J.J."/>
        </authorList>
    </citation>
    <scope>NUCLEOTIDE SEQUENCE</scope>
    <source>
        <strain evidence="6">AP01</strain>
        <tissue evidence="6">Mycelium</tissue>
    </source>
</reference>
<keyword evidence="2" id="KW-0255">Endonuclease</keyword>
<dbReference type="PANTHER" id="PTHR11081:SF9">
    <property type="entry name" value="FLAP ENDONUCLEASE 1"/>
    <property type="match status" value="1"/>
</dbReference>
<feature type="compositionally biased region" description="Polar residues" evidence="4">
    <location>
        <begin position="43"/>
        <end position="56"/>
    </location>
</feature>
<feature type="compositionally biased region" description="Low complexity" evidence="4">
    <location>
        <begin position="1"/>
        <end position="15"/>
    </location>
</feature>
<evidence type="ECO:0000313" key="6">
    <source>
        <dbReference type="EMBL" id="KAG5643631.1"/>
    </source>
</evidence>
<keyword evidence="3" id="KW-0460">Magnesium</keyword>
<dbReference type="Gene3D" id="3.40.50.1010">
    <property type="entry name" value="5'-nuclease"/>
    <property type="match status" value="2"/>
</dbReference>
<protein>
    <recommendedName>
        <fullName evidence="5">XPG-I domain-containing protein</fullName>
    </recommendedName>
</protein>
<dbReference type="Gene3D" id="1.10.150.20">
    <property type="entry name" value="5' to 3' exonuclease, C-terminal subdomain"/>
    <property type="match status" value="1"/>
</dbReference>
<organism evidence="6 7">
    <name type="scientific">Asterophora parasitica</name>
    <dbReference type="NCBI Taxonomy" id="117018"/>
    <lineage>
        <taxon>Eukaryota</taxon>
        <taxon>Fungi</taxon>
        <taxon>Dikarya</taxon>
        <taxon>Basidiomycota</taxon>
        <taxon>Agaricomycotina</taxon>
        <taxon>Agaricomycetes</taxon>
        <taxon>Agaricomycetidae</taxon>
        <taxon>Agaricales</taxon>
        <taxon>Tricholomatineae</taxon>
        <taxon>Lyophyllaceae</taxon>
        <taxon>Asterophora</taxon>
    </lineage>
</organism>
<reference evidence="6" key="2">
    <citation type="submission" date="2021-10" db="EMBL/GenBank/DDBJ databases">
        <title>Phylogenomics reveals ancestral predisposition of the termite-cultivated fungus Termitomyces towards a domesticated lifestyle.</title>
        <authorList>
            <person name="Auxier B."/>
            <person name="Grum-Grzhimaylo A."/>
            <person name="Cardenas M.E."/>
            <person name="Lodge J.D."/>
            <person name="Laessoe T."/>
            <person name="Pedersen O."/>
            <person name="Smith M.E."/>
            <person name="Kuyper T.W."/>
            <person name="Franco-Molano E.A."/>
            <person name="Baroni T.J."/>
            <person name="Aanen D.K."/>
        </authorList>
    </citation>
    <scope>NUCLEOTIDE SEQUENCE</scope>
    <source>
        <strain evidence="6">AP01</strain>
        <tissue evidence="6">Mycelium</tissue>
    </source>
</reference>
<dbReference type="SUPFAM" id="SSF88723">
    <property type="entry name" value="PIN domain-like"/>
    <property type="match status" value="1"/>
</dbReference>
<dbReference type="SMART" id="SM00279">
    <property type="entry name" value="HhH2"/>
    <property type="match status" value="1"/>
</dbReference>
<keyword evidence="2" id="KW-0540">Nuclease</keyword>
<dbReference type="Pfam" id="PF00867">
    <property type="entry name" value="XPG_I"/>
    <property type="match status" value="1"/>
</dbReference>
<proteinExistence type="predicted"/>
<dbReference type="InterPro" id="IPR036279">
    <property type="entry name" value="5-3_exonuclease_C_sf"/>
</dbReference>
<dbReference type="GO" id="GO:0046872">
    <property type="term" value="F:metal ion binding"/>
    <property type="evidence" value="ECO:0007669"/>
    <property type="project" value="UniProtKB-KW"/>
</dbReference>
<dbReference type="SUPFAM" id="SSF47807">
    <property type="entry name" value="5' to 3' exonuclease, C-terminal subdomain"/>
    <property type="match status" value="1"/>
</dbReference>
<keyword evidence="2" id="KW-0378">Hydrolase</keyword>
<gene>
    <name evidence="6" type="ORF">DXG03_000556</name>
</gene>
<dbReference type="PANTHER" id="PTHR11081">
    <property type="entry name" value="FLAP ENDONUCLEASE FAMILY MEMBER"/>
    <property type="match status" value="1"/>
</dbReference>
<comment type="caution">
    <text evidence="6">The sequence shown here is derived from an EMBL/GenBank/DDBJ whole genome shotgun (WGS) entry which is preliminary data.</text>
</comment>
<dbReference type="InterPro" id="IPR006086">
    <property type="entry name" value="XPG-I_dom"/>
</dbReference>
<evidence type="ECO:0000256" key="1">
    <source>
        <dbReference type="ARBA" id="ARBA00022723"/>
    </source>
</evidence>
<dbReference type="GO" id="GO:0006281">
    <property type="term" value="P:DNA repair"/>
    <property type="evidence" value="ECO:0007669"/>
    <property type="project" value="UniProtKB-ARBA"/>
</dbReference>
<evidence type="ECO:0000256" key="2">
    <source>
        <dbReference type="ARBA" id="ARBA00022759"/>
    </source>
</evidence>